<evidence type="ECO:0000256" key="10">
    <source>
        <dbReference type="ARBA" id="ARBA00022989"/>
    </source>
</evidence>
<keyword evidence="13" id="KW-0732">Signal</keyword>
<evidence type="ECO:0000313" key="15">
    <source>
        <dbReference type="EMBL" id="CAI8588546.1"/>
    </source>
</evidence>
<evidence type="ECO:0000313" key="16">
    <source>
        <dbReference type="Proteomes" id="UP001157006"/>
    </source>
</evidence>
<dbReference type="Proteomes" id="UP001157006">
    <property type="component" value="Chromosome 1L"/>
</dbReference>
<sequence>MTLKAFISLVFDLIGLEDGQTNQDATLPYIVATSIVPNKINQQSSESSTSNIMEKNNDVGLCCVCLSMLNNKDETRVLPCSHEFHKVCVNSWLKGHHKTCPLCRFSMGAEEKSHRAEMFSEEMLIWFSSFHIAGNSKYWKFEFKLSFGALCKRKIRNSNF</sequence>
<keyword evidence="9" id="KW-0862">Zinc</keyword>
<feature type="signal peptide" evidence="13">
    <location>
        <begin position="1"/>
        <end position="19"/>
    </location>
</feature>
<dbReference type="Gene3D" id="3.30.40.10">
    <property type="entry name" value="Zinc/RING finger domain, C3HC4 (zinc finger)"/>
    <property type="match status" value="1"/>
</dbReference>
<dbReference type="Pfam" id="PF13639">
    <property type="entry name" value="zf-RING_2"/>
    <property type="match status" value="1"/>
</dbReference>
<dbReference type="SMART" id="SM00184">
    <property type="entry name" value="RING"/>
    <property type="match status" value="1"/>
</dbReference>
<dbReference type="GO" id="GO:0006511">
    <property type="term" value="P:ubiquitin-dependent protein catabolic process"/>
    <property type="evidence" value="ECO:0007669"/>
    <property type="project" value="TreeGrafter"/>
</dbReference>
<feature type="domain" description="RING-type" evidence="14">
    <location>
        <begin position="62"/>
        <end position="104"/>
    </location>
</feature>
<dbReference type="AlphaFoldDB" id="A0AAV0YRC9"/>
<dbReference type="InterPro" id="IPR001841">
    <property type="entry name" value="Znf_RING"/>
</dbReference>
<dbReference type="GO" id="GO:0000325">
    <property type="term" value="C:plant-type vacuole"/>
    <property type="evidence" value="ECO:0007669"/>
    <property type="project" value="TreeGrafter"/>
</dbReference>
<evidence type="ECO:0000256" key="5">
    <source>
        <dbReference type="ARBA" id="ARBA00022692"/>
    </source>
</evidence>
<dbReference type="EMBL" id="OX451736">
    <property type="protein sequence ID" value="CAI8588546.1"/>
    <property type="molecule type" value="Genomic_DNA"/>
</dbReference>
<evidence type="ECO:0000256" key="13">
    <source>
        <dbReference type="SAM" id="SignalP"/>
    </source>
</evidence>
<keyword evidence="8" id="KW-0833">Ubl conjugation pathway</keyword>
<keyword evidence="7 12" id="KW-0863">Zinc-finger</keyword>
<comment type="subcellular location">
    <subcellularLocation>
        <location evidence="2">Membrane</location>
        <topology evidence="2">Multi-pass membrane protein</topology>
    </subcellularLocation>
</comment>
<evidence type="ECO:0000256" key="3">
    <source>
        <dbReference type="ARBA" id="ARBA00012483"/>
    </source>
</evidence>
<evidence type="ECO:0000256" key="4">
    <source>
        <dbReference type="ARBA" id="ARBA00022679"/>
    </source>
</evidence>
<proteinExistence type="predicted"/>
<evidence type="ECO:0000256" key="9">
    <source>
        <dbReference type="ARBA" id="ARBA00022833"/>
    </source>
</evidence>
<accession>A0AAV0YRC9</accession>
<dbReference type="PANTHER" id="PTHR45977:SF13">
    <property type="entry name" value="GB|AAF27103.1"/>
    <property type="match status" value="1"/>
</dbReference>
<evidence type="ECO:0000256" key="1">
    <source>
        <dbReference type="ARBA" id="ARBA00000900"/>
    </source>
</evidence>
<dbReference type="EC" id="2.3.2.27" evidence="3"/>
<keyword evidence="5" id="KW-0812">Transmembrane</keyword>
<evidence type="ECO:0000256" key="6">
    <source>
        <dbReference type="ARBA" id="ARBA00022723"/>
    </source>
</evidence>
<dbReference type="CDD" id="cd16454">
    <property type="entry name" value="RING-H2_PA-TM-RING"/>
    <property type="match status" value="1"/>
</dbReference>
<evidence type="ECO:0000256" key="12">
    <source>
        <dbReference type="PROSITE-ProRule" id="PRU00175"/>
    </source>
</evidence>
<feature type="chain" id="PRO_5043841365" description="RING-type E3 ubiquitin transferase" evidence="13">
    <location>
        <begin position="20"/>
        <end position="160"/>
    </location>
</feature>
<organism evidence="15 16">
    <name type="scientific">Vicia faba</name>
    <name type="common">Broad bean</name>
    <name type="synonym">Faba vulgaris</name>
    <dbReference type="NCBI Taxonomy" id="3906"/>
    <lineage>
        <taxon>Eukaryota</taxon>
        <taxon>Viridiplantae</taxon>
        <taxon>Streptophyta</taxon>
        <taxon>Embryophyta</taxon>
        <taxon>Tracheophyta</taxon>
        <taxon>Spermatophyta</taxon>
        <taxon>Magnoliopsida</taxon>
        <taxon>eudicotyledons</taxon>
        <taxon>Gunneridae</taxon>
        <taxon>Pentapetalae</taxon>
        <taxon>rosids</taxon>
        <taxon>fabids</taxon>
        <taxon>Fabales</taxon>
        <taxon>Fabaceae</taxon>
        <taxon>Papilionoideae</taxon>
        <taxon>50 kb inversion clade</taxon>
        <taxon>NPAAA clade</taxon>
        <taxon>Hologalegina</taxon>
        <taxon>IRL clade</taxon>
        <taxon>Fabeae</taxon>
        <taxon>Vicia</taxon>
    </lineage>
</organism>
<evidence type="ECO:0000259" key="14">
    <source>
        <dbReference type="PROSITE" id="PS50089"/>
    </source>
</evidence>
<gene>
    <name evidence="15" type="ORF">VFH_I352640</name>
</gene>
<dbReference type="GO" id="GO:0061630">
    <property type="term" value="F:ubiquitin protein ligase activity"/>
    <property type="evidence" value="ECO:0007669"/>
    <property type="project" value="UniProtKB-EC"/>
</dbReference>
<dbReference type="InterPro" id="IPR013083">
    <property type="entry name" value="Znf_RING/FYVE/PHD"/>
</dbReference>
<dbReference type="SUPFAM" id="SSF57850">
    <property type="entry name" value="RING/U-box"/>
    <property type="match status" value="1"/>
</dbReference>
<protein>
    <recommendedName>
        <fullName evidence="3">RING-type E3 ubiquitin transferase</fullName>
        <ecNumber evidence="3">2.3.2.27</ecNumber>
    </recommendedName>
</protein>
<evidence type="ECO:0000256" key="2">
    <source>
        <dbReference type="ARBA" id="ARBA00004141"/>
    </source>
</evidence>
<keyword evidence="6" id="KW-0479">Metal-binding</keyword>
<dbReference type="PROSITE" id="PS50089">
    <property type="entry name" value="ZF_RING_2"/>
    <property type="match status" value="1"/>
</dbReference>
<evidence type="ECO:0000256" key="7">
    <source>
        <dbReference type="ARBA" id="ARBA00022771"/>
    </source>
</evidence>
<reference evidence="15 16" key="1">
    <citation type="submission" date="2023-01" db="EMBL/GenBank/DDBJ databases">
        <authorList>
            <person name="Kreplak J."/>
        </authorList>
    </citation>
    <scope>NUCLEOTIDE SEQUENCE [LARGE SCALE GENOMIC DNA]</scope>
</reference>
<dbReference type="GO" id="GO:0016020">
    <property type="term" value="C:membrane"/>
    <property type="evidence" value="ECO:0007669"/>
    <property type="project" value="UniProtKB-SubCell"/>
</dbReference>
<keyword evidence="10" id="KW-1133">Transmembrane helix</keyword>
<dbReference type="GO" id="GO:0016567">
    <property type="term" value="P:protein ubiquitination"/>
    <property type="evidence" value="ECO:0007669"/>
    <property type="project" value="TreeGrafter"/>
</dbReference>
<name>A0AAV0YRC9_VICFA</name>
<evidence type="ECO:0000256" key="8">
    <source>
        <dbReference type="ARBA" id="ARBA00022786"/>
    </source>
</evidence>
<comment type="catalytic activity">
    <reaction evidence="1">
        <text>S-ubiquitinyl-[E2 ubiquitin-conjugating enzyme]-L-cysteine + [acceptor protein]-L-lysine = [E2 ubiquitin-conjugating enzyme]-L-cysteine + N(6)-ubiquitinyl-[acceptor protein]-L-lysine.</text>
        <dbReference type="EC" id="2.3.2.27"/>
    </reaction>
</comment>
<keyword evidence="11" id="KW-0472">Membrane</keyword>
<dbReference type="PANTHER" id="PTHR45977">
    <property type="entry name" value="TARGET OF ERK KINASE MPK-1"/>
    <property type="match status" value="1"/>
</dbReference>
<dbReference type="GO" id="GO:0008270">
    <property type="term" value="F:zinc ion binding"/>
    <property type="evidence" value="ECO:0007669"/>
    <property type="project" value="UniProtKB-KW"/>
</dbReference>
<evidence type="ECO:0000256" key="11">
    <source>
        <dbReference type="ARBA" id="ARBA00023136"/>
    </source>
</evidence>
<keyword evidence="4" id="KW-0808">Transferase</keyword>
<keyword evidence="16" id="KW-1185">Reference proteome</keyword>